<evidence type="ECO:0000256" key="3">
    <source>
        <dbReference type="ARBA" id="ARBA00023125"/>
    </source>
</evidence>
<keyword evidence="4" id="KW-0804">Transcription</keyword>
<name>A0A074LSB7_9BACL</name>
<dbReference type="InterPro" id="IPR046335">
    <property type="entry name" value="LacI/GalR-like_sensor"/>
</dbReference>
<keyword evidence="2" id="KW-0805">Transcription regulation</keyword>
<dbReference type="CDD" id="cd06267">
    <property type="entry name" value="PBP1_LacI_sugar_binding-like"/>
    <property type="match status" value="1"/>
</dbReference>
<dbReference type="Gene3D" id="1.10.260.40">
    <property type="entry name" value="lambda repressor-like DNA-binding domains"/>
    <property type="match status" value="1"/>
</dbReference>
<dbReference type="PROSITE" id="PS50932">
    <property type="entry name" value="HTH_LACI_2"/>
    <property type="match status" value="1"/>
</dbReference>
<evidence type="ECO:0000256" key="4">
    <source>
        <dbReference type="ARBA" id="ARBA00023163"/>
    </source>
</evidence>
<dbReference type="FunFam" id="1.10.260.40:FF:000002">
    <property type="entry name" value="HTH-type transcriptional repressor PurR"/>
    <property type="match status" value="1"/>
</dbReference>
<dbReference type="GO" id="GO:0003700">
    <property type="term" value="F:DNA-binding transcription factor activity"/>
    <property type="evidence" value="ECO:0007669"/>
    <property type="project" value="TreeGrafter"/>
</dbReference>
<dbReference type="SMART" id="SM00354">
    <property type="entry name" value="HTH_LACI"/>
    <property type="match status" value="1"/>
</dbReference>
<dbReference type="PRINTS" id="PR00036">
    <property type="entry name" value="HTHLACI"/>
</dbReference>
<evidence type="ECO:0000313" key="7">
    <source>
        <dbReference type="Proteomes" id="UP000027931"/>
    </source>
</evidence>
<dbReference type="InterPro" id="IPR010982">
    <property type="entry name" value="Lambda_DNA-bd_dom_sf"/>
</dbReference>
<dbReference type="eggNOG" id="COG1609">
    <property type="taxonomic scope" value="Bacteria"/>
</dbReference>
<dbReference type="Gene3D" id="3.40.50.2300">
    <property type="match status" value="2"/>
</dbReference>
<dbReference type="PANTHER" id="PTHR30146:SF109">
    <property type="entry name" value="HTH-TYPE TRANSCRIPTIONAL REGULATOR GALS"/>
    <property type="match status" value="1"/>
</dbReference>
<protein>
    <recommendedName>
        <fullName evidence="1">Catabolite control protein A</fullName>
    </recommendedName>
</protein>
<dbReference type="InterPro" id="IPR028082">
    <property type="entry name" value="Peripla_BP_I"/>
</dbReference>
<dbReference type="CDD" id="cd01392">
    <property type="entry name" value="HTH_LacI"/>
    <property type="match status" value="1"/>
</dbReference>
<accession>A0A074LSB7</accession>
<dbReference type="RefSeq" id="WP_038087592.1">
    <property type="nucleotide sequence ID" value="NZ_JMIR01000012.1"/>
</dbReference>
<dbReference type="EMBL" id="JMIR01000012">
    <property type="protein sequence ID" value="KEO83390.1"/>
    <property type="molecule type" value="Genomic_DNA"/>
</dbReference>
<dbReference type="SUPFAM" id="SSF53822">
    <property type="entry name" value="Periplasmic binding protein-like I"/>
    <property type="match status" value="1"/>
</dbReference>
<dbReference type="PANTHER" id="PTHR30146">
    <property type="entry name" value="LACI-RELATED TRANSCRIPTIONAL REPRESSOR"/>
    <property type="match status" value="1"/>
</dbReference>
<keyword evidence="7" id="KW-1185">Reference proteome</keyword>
<dbReference type="InterPro" id="IPR000843">
    <property type="entry name" value="HTH_LacI"/>
</dbReference>
<comment type="caution">
    <text evidence="6">The sequence shown here is derived from an EMBL/GenBank/DDBJ whole genome shotgun (WGS) entry which is preliminary data.</text>
</comment>
<dbReference type="Pfam" id="PF00356">
    <property type="entry name" value="LacI"/>
    <property type="match status" value="1"/>
</dbReference>
<proteinExistence type="predicted"/>
<evidence type="ECO:0000256" key="1">
    <source>
        <dbReference type="ARBA" id="ARBA00019435"/>
    </source>
</evidence>
<dbReference type="PROSITE" id="PS00356">
    <property type="entry name" value="HTH_LACI_1"/>
    <property type="match status" value="1"/>
</dbReference>
<organism evidence="6 7">
    <name type="scientific">Tumebacillus flagellatus</name>
    <dbReference type="NCBI Taxonomy" id="1157490"/>
    <lineage>
        <taxon>Bacteria</taxon>
        <taxon>Bacillati</taxon>
        <taxon>Bacillota</taxon>
        <taxon>Bacilli</taxon>
        <taxon>Bacillales</taxon>
        <taxon>Alicyclobacillaceae</taxon>
        <taxon>Tumebacillus</taxon>
    </lineage>
</organism>
<dbReference type="SUPFAM" id="SSF47413">
    <property type="entry name" value="lambda repressor-like DNA-binding domains"/>
    <property type="match status" value="1"/>
</dbReference>
<dbReference type="AlphaFoldDB" id="A0A074LSB7"/>
<dbReference type="GO" id="GO:0000976">
    <property type="term" value="F:transcription cis-regulatory region binding"/>
    <property type="evidence" value="ECO:0007669"/>
    <property type="project" value="TreeGrafter"/>
</dbReference>
<evidence type="ECO:0000313" key="6">
    <source>
        <dbReference type="EMBL" id="KEO83390.1"/>
    </source>
</evidence>
<keyword evidence="3" id="KW-0238">DNA-binding</keyword>
<reference evidence="6 7" key="1">
    <citation type="journal article" date="2013" name="Int. J. Syst. Evol. Microbiol.">
        <title>Tumebacillus flagellatus sp. nov., an alpha-amylase/pullulanase-producing bacterium isolated from cassava wastewater.</title>
        <authorList>
            <person name="Wang Q."/>
            <person name="Xie N."/>
            <person name="Qin Y."/>
            <person name="Shen N."/>
            <person name="Zhu J."/>
            <person name="Mi H."/>
            <person name="Huang R."/>
        </authorList>
    </citation>
    <scope>NUCLEOTIDE SEQUENCE [LARGE SCALE GENOMIC DNA]</scope>
    <source>
        <strain evidence="6 7">GST4</strain>
    </source>
</reference>
<dbReference type="Pfam" id="PF13377">
    <property type="entry name" value="Peripla_BP_3"/>
    <property type="match status" value="1"/>
</dbReference>
<dbReference type="Proteomes" id="UP000027931">
    <property type="component" value="Unassembled WGS sequence"/>
</dbReference>
<gene>
    <name evidence="6" type="ORF">EL26_10470</name>
</gene>
<sequence>MGPTIKDVAKAAGVSITTVSRVLNQYSDVNPKTRTKVLKVVEQLGYRPNSVARSLVMNRTNTVGLVVSDLSRSRNGHHFMFDVLCGINDRVQELGYDLVLFSTSTTAQKKTPYLDFVRQRRVDGVLMMGIRLDDPYTHEVVEASVPSVLIDVPLISETCSYVTTDSVVGAKLAVEHLLELGHRRIGFVNGHAQAAVSKERLQGYRIALEAAGMAFDPELVYYGNFEQEDGANGTAELLRKFPDLSAIFFASDLMALGALKYLQTHSLPVPNSLSIVGYDDIELASLMQPALTTVRQKRYEMGQSAAETLIRMLEQNEKGRGIVLPPELVVRETTGVHEETTSDI</sequence>
<dbReference type="STRING" id="1157490.EL26_10470"/>
<evidence type="ECO:0000256" key="2">
    <source>
        <dbReference type="ARBA" id="ARBA00023015"/>
    </source>
</evidence>
<feature type="domain" description="HTH lacI-type" evidence="5">
    <location>
        <begin position="3"/>
        <end position="57"/>
    </location>
</feature>
<evidence type="ECO:0000259" key="5">
    <source>
        <dbReference type="PROSITE" id="PS50932"/>
    </source>
</evidence>
<dbReference type="OrthoDB" id="9775106at2"/>